<organism evidence="3 4">
    <name type="scientific">Streptomyces poonensis</name>
    <dbReference type="NCBI Taxonomy" id="68255"/>
    <lineage>
        <taxon>Bacteria</taxon>
        <taxon>Bacillati</taxon>
        <taxon>Actinomycetota</taxon>
        <taxon>Actinomycetes</taxon>
        <taxon>Kitasatosporales</taxon>
        <taxon>Streptomycetaceae</taxon>
        <taxon>Streptomyces</taxon>
    </lineage>
</organism>
<keyword evidence="2" id="KW-0732">Signal</keyword>
<reference evidence="3" key="1">
    <citation type="journal article" date="2014" name="Int. J. Syst. Evol. Microbiol.">
        <title>Complete genome sequence of Corynebacterium casei LMG S-19264T (=DSM 44701T), isolated from a smear-ripened cheese.</title>
        <authorList>
            <consortium name="US DOE Joint Genome Institute (JGI-PGF)"/>
            <person name="Walter F."/>
            <person name="Albersmeier A."/>
            <person name="Kalinowski J."/>
            <person name="Ruckert C."/>
        </authorList>
    </citation>
    <scope>NUCLEOTIDE SEQUENCE</scope>
    <source>
        <strain evidence="3">JCM 4815</strain>
    </source>
</reference>
<dbReference type="AlphaFoldDB" id="A0A918PVA9"/>
<accession>A0A918PVA9</accession>
<evidence type="ECO:0000313" key="3">
    <source>
        <dbReference type="EMBL" id="GGZ24563.1"/>
    </source>
</evidence>
<protein>
    <recommendedName>
        <fullName evidence="5">Secreted protein</fullName>
    </recommendedName>
</protein>
<evidence type="ECO:0000256" key="1">
    <source>
        <dbReference type="SAM" id="MobiDB-lite"/>
    </source>
</evidence>
<reference evidence="3" key="2">
    <citation type="submission" date="2020-09" db="EMBL/GenBank/DDBJ databases">
        <authorList>
            <person name="Sun Q."/>
            <person name="Ohkuma M."/>
        </authorList>
    </citation>
    <scope>NUCLEOTIDE SEQUENCE</scope>
    <source>
        <strain evidence="3">JCM 4815</strain>
    </source>
</reference>
<sequence length="115" mass="12400">MSPAPHAPRTVRRCVWPRVLLLLLALLLPAAHAGAATAPAVAVTTETADQDALESTARFPARQVCRAHRPTAARRPVPPAPPAHPRRQDAERAPLLLPPPAPYALLIRRSVVLRC</sequence>
<name>A0A918PVA9_9ACTN</name>
<feature type="chain" id="PRO_5037573618" description="Secreted protein" evidence="2">
    <location>
        <begin position="36"/>
        <end position="115"/>
    </location>
</feature>
<comment type="caution">
    <text evidence="3">The sequence shown here is derived from an EMBL/GenBank/DDBJ whole genome shotgun (WGS) entry which is preliminary data.</text>
</comment>
<dbReference type="EMBL" id="BMVW01000011">
    <property type="protein sequence ID" value="GGZ24563.1"/>
    <property type="molecule type" value="Genomic_DNA"/>
</dbReference>
<evidence type="ECO:0008006" key="5">
    <source>
        <dbReference type="Google" id="ProtNLM"/>
    </source>
</evidence>
<keyword evidence="4" id="KW-1185">Reference proteome</keyword>
<proteinExistence type="predicted"/>
<dbReference type="Proteomes" id="UP000622166">
    <property type="component" value="Unassembled WGS sequence"/>
</dbReference>
<evidence type="ECO:0000313" key="4">
    <source>
        <dbReference type="Proteomes" id="UP000622166"/>
    </source>
</evidence>
<feature type="signal peptide" evidence="2">
    <location>
        <begin position="1"/>
        <end position="35"/>
    </location>
</feature>
<dbReference type="RefSeq" id="WP_189862922.1">
    <property type="nucleotide sequence ID" value="NZ_BMVW01000011.1"/>
</dbReference>
<feature type="region of interest" description="Disordered" evidence="1">
    <location>
        <begin position="67"/>
        <end position="95"/>
    </location>
</feature>
<evidence type="ECO:0000256" key="2">
    <source>
        <dbReference type="SAM" id="SignalP"/>
    </source>
</evidence>
<gene>
    <name evidence="3" type="ORF">GCM10010365_51110</name>
</gene>